<dbReference type="InterPro" id="IPR015017">
    <property type="entry name" value="DUF1904"/>
</dbReference>
<dbReference type="AlphaFoldDB" id="A0A6I6CH84"/>
<dbReference type="RefSeq" id="WP_156005248.1">
    <property type="nucleotide sequence ID" value="NZ_CP046276.1"/>
</dbReference>
<gene>
    <name evidence="1" type="ORF">STABA_v1c00160</name>
</gene>
<dbReference type="InterPro" id="IPR014347">
    <property type="entry name" value="Tautomerase/MIF_sf"/>
</dbReference>
<dbReference type="SUPFAM" id="SSF55331">
    <property type="entry name" value="Tautomerase/MIF"/>
    <property type="match status" value="1"/>
</dbReference>
<dbReference type="KEGG" id="stab:STABA_v1c00160"/>
<protein>
    <recommendedName>
        <fullName evidence="3">DUF1904 family protein</fullName>
    </recommendedName>
</protein>
<reference evidence="1 2" key="1">
    <citation type="submission" date="2019-11" db="EMBL/GenBank/DDBJ databases">
        <title>Complete genome sequence of Spiroplasma tabanidicola TAUS-1 (DSM 22603).</title>
        <authorList>
            <person name="Huang C.-T."/>
            <person name="Lin Y.-C."/>
            <person name="Kuo C.-H."/>
        </authorList>
    </citation>
    <scope>NUCLEOTIDE SEQUENCE [LARGE SCALE GENOMIC DNA]</scope>
    <source>
        <strain evidence="1 2">TAUS-1</strain>
    </source>
</reference>
<dbReference type="Gene3D" id="3.30.429.10">
    <property type="entry name" value="Macrophage Migration Inhibitory Factor"/>
    <property type="match status" value="1"/>
</dbReference>
<dbReference type="EMBL" id="CP046276">
    <property type="protein sequence ID" value="QGS51383.1"/>
    <property type="molecule type" value="Genomic_DNA"/>
</dbReference>
<keyword evidence="2" id="KW-1185">Reference proteome</keyword>
<dbReference type="Pfam" id="PF08921">
    <property type="entry name" value="DUF1904"/>
    <property type="match status" value="1"/>
</dbReference>
<proteinExistence type="predicted"/>
<sequence length="104" mass="12159">MPLFTFRGVPEEKVQEYFKKVGEIAQLVNADVKQFVFWCEDTKLIGNGYDKDAIYVSIEWKGRPLKQEVVTMHIQEFFGSLSKHIYVKFTEINSFLYINGDVID</sequence>
<accession>A0A6I6CH84</accession>
<organism evidence="1 2">
    <name type="scientific">Spiroplasma tabanidicola</name>
    <dbReference type="NCBI Taxonomy" id="324079"/>
    <lineage>
        <taxon>Bacteria</taxon>
        <taxon>Bacillati</taxon>
        <taxon>Mycoplasmatota</taxon>
        <taxon>Mollicutes</taxon>
        <taxon>Entomoplasmatales</taxon>
        <taxon>Spiroplasmataceae</taxon>
        <taxon>Spiroplasma</taxon>
    </lineage>
</organism>
<evidence type="ECO:0000313" key="2">
    <source>
        <dbReference type="Proteomes" id="UP000424468"/>
    </source>
</evidence>
<dbReference type="OrthoDB" id="389471at2"/>
<evidence type="ECO:0008006" key="3">
    <source>
        <dbReference type="Google" id="ProtNLM"/>
    </source>
</evidence>
<dbReference type="Proteomes" id="UP000424468">
    <property type="component" value="Chromosome"/>
</dbReference>
<name>A0A6I6CH84_9MOLU</name>
<evidence type="ECO:0000313" key="1">
    <source>
        <dbReference type="EMBL" id="QGS51383.1"/>
    </source>
</evidence>